<evidence type="ECO:0000256" key="7">
    <source>
        <dbReference type="ARBA" id="ARBA00023136"/>
    </source>
</evidence>
<evidence type="ECO:0000256" key="5">
    <source>
        <dbReference type="ARBA" id="ARBA00022692"/>
    </source>
</evidence>
<feature type="transmembrane region" description="Helical" evidence="9">
    <location>
        <begin position="140"/>
        <end position="162"/>
    </location>
</feature>
<dbReference type="Pfam" id="PF04290">
    <property type="entry name" value="DctQ"/>
    <property type="match status" value="1"/>
</dbReference>
<dbReference type="Proteomes" id="UP000198641">
    <property type="component" value="Unassembled WGS sequence"/>
</dbReference>
<dbReference type="GO" id="GO:0022857">
    <property type="term" value="F:transmembrane transporter activity"/>
    <property type="evidence" value="ECO:0007669"/>
    <property type="project" value="UniProtKB-UniRule"/>
</dbReference>
<organism evidence="11 12">
    <name type="scientific">Onishia taeanensis</name>
    <dbReference type="NCBI Taxonomy" id="284577"/>
    <lineage>
        <taxon>Bacteria</taxon>
        <taxon>Pseudomonadati</taxon>
        <taxon>Pseudomonadota</taxon>
        <taxon>Gammaproteobacteria</taxon>
        <taxon>Oceanospirillales</taxon>
        <taxon>Halomonadaceae</taxon>
        <taxon>Onishia</taxon>
    </lineage>
</organism>
<keyword evidence="4 9" id="KW-0997">Cell inner membrane</keyword>
<evidence type="ECO:0000256" key="6">
    <source>
        <dbReference type="ARBA" id="ARBA00022989"/>
    </source>
</evidence>
<comment type="function">
    <text evidence="9">Part of the tripartite ATP-independent periplasmic (TRAP) transport system.</text>
</comment>
<evidence type="ECO:0000256" key="3">
    <source>
        <dbReference type="ARBA" id="ARBA00022475"/>
    </source>
</evidence>
<comment type="subcellular location">
    <subcellularLocation>
        <location evidence="1 9">Cell inner membrane</location>
        <topology evidence="1 9">Multi-pass membrane protein</topology>
    </subcellularLocation>
</comment>
<keyword evidence="12" id="KW-1185">Reference proteome</keyword>
<comment type="similarity">
    <text evidence="8 9">Belongs to the TRAP transporter small permease family.</text>
</comment>
<evidence type="ECO:0000256" key="4">
    <source>
        <dbReference type="ARBA" id="ARBA00022519"/>
    </source>
</evidence>
<evidence type="ECO:0000256" key="1">
    <source>
        <dbReference type="ARBA" id="ARBA00004429"/>
    </source>
</evidence>
<name>A0A1G7Q2A3_9GAMM</name>
<feature type="transmembrane region" description="Helical" evidence="9">
    <location>
        <begin position="96"/>
        <end position="115"/>
    </location>
</feature>
<evidence type="ECO:0000256" key="9">
    <source>
        <dbReference type="RuleBase" id="RU369079"/>
    </source>
</evidence>
<evidence type="ECO:0000259" key="10">
    <source>
        <dbReference type="Pfam" id="PF04290"/>
    </source>
</evidence>
<feature type="transmembrane region" description="Helical" evidence="9">
    <location>
        <begin position="52"/>
        <end position="76"/>
    </location>
</feature>
<keyword evidence="2 9" id="KW-0813">Transport</keyword>
<accession>A0A1G7Q2A3</accession>
<dbReference type="STRING" id="284577.SAMN05216571_10327"/>
<reference evidence="11 12" key="1">
    <citation type="submission" date="2016-10" db="EMBL/GenBank/DDBJ databases">
        <authorList>
            <person name="de Groot N.N."/>
        </authorList>
    </citation>
    <scope>NUCLEOTIDE SEQUENCE [LARGE SCALE GENOMIC DNA]</scope>
    <source>
        <strain evidence="11 12">BH539</strain>
    </source>
</reference>
<dbReference type="PANTHER" id="PTHR35011">
    <property type="entry name" value="2,3-DIKETO-L-GULONATE TRAP TRANSPORTER SMALL PERMEASE PROTEIN YIAM"/>
    <property type="match status" value="1"/>
</dbReference>
<feature type="transmembrane region" description="Helical" evidence="9">
    <location>
        <begin position="12"/>
        <end position="32"/>
    </location>
</feature>
<protein>
    <recommendedName>
        <fullName evidence="9">TRAP transporter small permease protein</fullName>
    </recommendedName>
</protein>
<evidence type="ECO:0000313" key="12">
    <source>
        <dbReference type="Proteomes" id="UP000198641"/>
    </source>
</evidence>
<dbReference type="InterPro" id="IPR055348">
    <property type="entry name" value="DctQ"/>
</dbReference>
<sequence length="183" mass="20037">MQFRLRPLYDLGAYGAALCLCLICTLITAQILGRLADMAAEQLAMDSLGLTIPGLSEISGFLLVGASFLGLAYTFVNGGHIRVTLLIGHLPPKIRVFIELWCLSLALLLASYLAFYEYRLLADSIAFNETSYGLLRIPLWIPQSAMLIGTLLFCLALLEAWVNTLVIALTRPATFQVDDSGHE</sequence>
<keyword evidence="6 9" id="KW-1133">Transmembrane helix</keyword>
<feature type="domain" description="Tripartite ATP-independent periplasmic transporters DctQ component" evidence="10">
    <location>
        <begin position="28"/>
        <end position="164"/>
    </location>
</feature>
<evidence type="ECO:0000256" key="2">
    <source>
        <dbReference type="ARBA" id="ARBA00022448"/>
    </source>
</evidence>
<dbReference type="EMBL" id="FNCI01000003">
    <property type="protein sequence ID" value="SDF92626.1"/>
    <property type="molecule type" value="Genomic_DNA"/>
</dbReference>
<keyword evidence="7 9" id="KW-0472">Membrane</keyword>
<dbReference type="GO" id="GO:0005886">
    <property type="term" value="C:plasma membrane"/>
    <property type="evidence" value="ECO:0007669"/>
    <property type="project" value="UniProtKB-SubCell"/>
</dbReference>
<dbReference type="RefSeq" id="WP_092523647.1">
    <property type="nucleotide sequence ID" value="NZ_FNCI01000003.1"/>
</dbReference>
<evidence type="ECO:0000256" key="8">
    <source>
        <dbReference type="ARBA" id="ARBA00038436"/>
    </source>
</evidence>
<dbReference type="AlphaFoldDB" id="A0A1G7Q2A3"/>
<keyword evidence="3" id="KW-1003">Cell membrane</keyword>
<keyword evidence="5 9" id="KW-0812">Transmembrane</keyword>
<proteinExistence type="inferred from homology"/>
<comment type="subunit">
    <text evidence="9">The complex comprises the extracytoplasmic solute receptor protein and the two transmembrane proteins.</text>
</comment>
<evidence type="ECO:0000313" key="11">
    <source>
        <dbReference type="EMBL" id="SDF92626.1"/>
    </source>
</evidence>
<dbReference type="InterPro" id="IPR007387">
    <property type="entry name" value="TRAP_DctQ"/>
</dbReference>
<dbReference type="OrthoDB" id="26202at2"/>
<gene>
    <name evidence="11" type="ORF">SAMN05216571_10327</name>
</gene>